<keyword evidence="2" id="KW-1185">Reference proteome</keyword>
<sequence length="116" mass="13337">MFISSTTGKRFLVSCENVFYPDIAEWLNEEFGPQGYKIPTRQLPKPILTFASFFSNQLKEMRRMGETPKHVNNERLRTLLGIQPIPVKQSVIAMGYTLIEIGRVAKTDKYRGRPSN</sequence>
<evidence type="ECO:0000313" key="1">
    <source>
        <dbReference type="EMBL" id="GFO48075.1"/>
    </source>
</evidence>
<dbReference type="Proteomes" id="UP000735302">
    <property type="component" value="Unassembled WGS sequence"/>
</dbReference>
<reference evidence="1 2" key="1">
    <citation type="journal article" date="2021" name="Elife">
        <title>Chloroplast acquisition without the gene transfer in kleptoplastic sea slugs, Plakobranchus ocellatus.</title>
        <authorList>
            <person name="Maeda T."/>
            <person name="Takahashi S."/>
            <person name="Yoshida T."/>
            <person name="Shimamura S."/>
            <person name="Takaki Y."/>
            <person name="Nagai Y."/>
            <person name="Toyoda A."/>
            <person name="Suzuki Y."/>
            <person name="Arimoto A."/>
            <person name="Ishii H."/>
            <person name="Satoh N."/>
            <person name="Nishiyama T."/>
            <person name="Hasebe M."/>
            <person name="Maruyama T."/>
            <person name="Minagawa J."/>
            <person name="Obokata J."/>
            <person name="Shigenobu S."/>
        </authorList>
    </citation>
    <scope>NUCLEOTIDE SEQUENCE [LARGE SCALE GENOMIC DNA]</scope>
</reference>
<dbReference type="Gene3D" id="3.40.50.720">
    <property type="entry name" value="NAD(P)-binding Rossmann-like Domain"/>
    <property type="match status" value="1"/>
</dbReference>
<dbReference type="AlphaFoldDB" id="A0AAV4DVI2"/>
<name>A0AAV4DVI2_9GAST</name>
<evidence type="ECO:0000313" key="2">
    <source>
        <dbReference type="Proteomes" id="UP000735302"/>
    </source>
</evidence>
<proteinExistence type="predicted"/>
<organism evidence="1 2">
    <name type="scientific">Plakobranchus ocellatus</name>
    <dbReference type="NCBI Taxonomy" id="259542"/>
    <lineage>
        <taxon>Eukaryota</taxon>
        <taxon>Metazoa</taxon>
        <taxon>Spiralia</taxon>
        <taxon>Lophotrochozoa</taxon>
        <taxon>Mollusca</taxon>
        <taxon>Gastropoda</taxon>
        <taxon>Heterobranchia</taxon>
        <taxon>Euthyneura</taxon>
        <taxon>Panpulmonata</taxon>
        <taxon>Sacoglossa</taxon>
        <taxon>Placobranchoidea</taxon>
        <taxon>Plakobranchidae</taxon>
        <taxon>Plakobranchus</taxon>
    </lineage>
</organism>
<accession>A0AAV4DVI2</accession>
<gene>
    <name evidence="1" type="ORF">PoB_007458000</name>
</gene>
<protein>
    <submittedName>
        <fullName evidence="1">NADPH-dependent methylglyoxal reductase grp2</fullName>
    </submittedName>
</protein>
<comment type="caution">
    <text evidence="1">The sequence shown here is derived from an EMBL/GenBank/DDBJ whole genome shotgun (WGS) entry which is preliminary data.</text>
</comment>
<dbReference type="EMBL" id="BLXT01008374">
    <property type="protein sequence ID" value="GFO48075.1"/>
    <property type="molecule type" value="Genomic_DNA"/>
</dbReference>